<comment type="caution">
    <text evidence="1">The sequence shown here is derived from an EMBL/GenBank/DDBJ whole genome shotgun (WGS) entry which is preliminary data.</text>
</comment>
<sequence length="118" mass="12718">MYDLGMLILDKYNGELEDLFDQVGLKSSTISTGAIPGLAKDIGELFLLHNFGGCAGLILVPSAAGFNLSQLDLIWEAGFGCSVVDFSGDETRADLIDVLTDWGWTGPSDEKPAWLVYD</sequence>
<dbReference type="STRING" id="1280948.HY36_14900"/>
<evidence type="ECO:0000313" key="2">
    <source>
        <dbReference type="Proteomes" id="UP000024547"/>
    </source>
</evidence>
<gene>
    <name evidence="1" type="ORF">HY36_14900</name>
</gene>
<dbReference type="PATRIC" id="fig|1280948.3.peg.1215"/>
<organism evidence="1 2">
    <name type="scientific">Hyphomonas atlantica</name>
    <dbReference type="NCBI Taxonomy" id="1280948"/>
    <lineage>
        <taxon>Bacteria</taxon>
        <taxon>Pseudomonadati</taxon>
        <taxon>Pseudomonadota</taxon>
        <taxon>Alphaproteobacteria</taxon>
        <taxon>Hyphomonadales</taxon>
        <taxon>Hyphomonadaceae</taxon>
        <taxon>Hyphomonas</taxon>
    </lineage>
</organism>
<dbReference type="EMBL" id="AWFH01000007">
    <property type="protein sequence ID" value="KCZ63018.1"/>
    <property type="molecule type" value="Genomic_DNA"/>
</dbReference>
<accession>A0A059E5U7</accession>
<protein>
    <submittedName>
        <fullName evidence="1">Uncharacterized protein</fullName>
    </submittedName>
</protein>
<dbReference type="AlphaFoldDB" id="A0A059E5U7"/>
<dbReference type="Proteomes" id="UP000024547">
    <property type="component" value="Unassembled WGS sequence"/>
</dbReference>
<reference evidence="1 2" key="1">
    <citation type="journal article" date="2014" name="Antonie Van Leeuwenhoek">
        <title>Hyphomonas beringensis sp. nov. and Hyphomonas chukchiensis sp. nov., isolated from surface seawater of the Bering Sea and Chukchi Sea.</title>
        <authorList>
            <person name="Li C."/>
            <person name="Lai Q."/>
            <person name="Li G."/>
            <person name="Dong C."/>
            <person name="Wang J."/>
            <person name="Liao Y."/>
            <person name="Shao Z."/>
        </authorList>
    </citation>
    <scope>NUCLEOTIDE SEQUENCE [LARGE SCALE GENOMIC DNA]</scope>
    <source>
        <strain evidence="1 2">22II1-22F38</strain>
    </source>
</reference>
<name>A0A059E5U7_9PROT</name>
<keyword evidence="2" id="KW-1185">Reference proteome</keyword>
<evidence type="ECO:0000313" key="1">
    <source>
        <dbReference type="EMBL" id="KCZ63018.1"/>
    </source>
</evidence>
<proteinExistence type="predicted"/>